<evidence type="ECO:0000259" key="8">
    <source>
        <dbReference type="PROSITE" id="PS51978"/>
    </source>
</evidence>
<dbReference type="Gene3D" id="1.10.10.60">
    <property type="entry name" value="Homeodomain-like"/>
    <property type="match status" value="1"/>
</dbReference>
<dbReference type="GO" id="GO:0005634">
    <property type="term" value="C:nucleus"/>
    <property type="evidence" value="ECO:0007669"/>
    <property type="project" value="UniProtKB-SubCell"/>
</dbReference>
<dbReference type="PANTHER" id="PTHR11850">
    <property type="entry name" value="HOMEOBOX PROTEIN TRANSCRIPTION FACTORS"/>
    <property type="match status" value="1"/>
</dbReference>
<dbReference type="OrthoDB" id="4187154at2759"/>
<dbReference type="Proteomes" id="UP000580250">
    <property type="component" value="Unassembled WGS sequence"/>
</dbReference>
<sequence>MPETKSSETDLNILLDKLKEQTKTTINCLNKPEGESYALKLTCEMVNNPFYMPFLLVLAEKKQINDSKRALPSPQGYLLEQELQLDNMLVRENIINGNPSSEYDKICATKITNKEKKVQLSQADEEYLRDKQQLSDQFHKTMMQIEGRAVEVSPIIQSLLQKHRMVRPVAPYDMQAMIWNCNKKFTNLRIEVKMQTCQAIKVLHEKLANHPRKRRNFSKEVVQILNDYYLEHISDPYPSDNDKNELAMKTGITVSQVNNWFGNKRIRYRAQKKKGKQEEETNEQEKV</sequence>
<dbReference type="SUPFAM" id="SSF46689">
    <property type="entry name" value="Homeodomain-like"/>
    <property type="match status" value="1"/>
</dbReference>
<feature type="domain" description="PBC" evidence="8">
    <location>
        <begin position="6"/>
        <end position="209"/>
    </location>
</feature>
<keyword evidence="4 6" id="KW-0371">Homeobox</keyword>
<keyword evidence="3 6" id="KW-0238">DNA-binding</keyword>
<evidence type="ECO:0000259" key="7">
    <source>
        <dbReference type="PROSITE" id="PS50071"/>
    </source>
</evidence>
<evidence type="ECO:0000256" key="3">
    <source>
        <dbReference type="ARBA" id="ARBA00023125"/>
    </source>
</evidence>
<comment type="similarity">
    <text evidence="2">Belongs to the TALE/PBX homeobox family.</text>
</comment>
<dbReference type="SMART" id="SM00389">
    <property type="entry name" value="HOX"/>
    <property type="match status" value="1"/>
</dbReference>
<comment type="subcellular location">
    <subcellularLocation>
        <location evidence="1 6">Nucleus</location>
    </subcellularLocation>
</comment>
<dbReference type="AlphaFoldDB" id="A0A6V7VDI1"/>
<keyword evidence="5 6" id="KW-0539">Nucleus</keyword>
<evidence type="ECO:0000256" key="5">
    <source>
        <dbReference type="ARBA" id="ARBA00023242"/>
    </source>
</evidence>
<accession>A0A6V7VDI1</accession>
<dbReference type="GO" id="GO:0000987">
    <property type="term" value="F:cis-regulatory region sequence-specific DNA binding"/>
    <property type="evidence" value="ECO:0007669"/>
    <property type="project" value="UniProtKB-ARBA"/>
</dbReference>
<comment type="caution">
    <text evidence="9">The sequence shown here is derived from an EMBL/GenBank/DDBJ whole genome shotgun (WGS) entry which is preliminary data.</text>
</comment>
<evidence type="ECO:0000256" key="4">
    <source>
        <dbReference type="ARBA" id="ARBA00023155"/>
    </source>
</evidence>
<evidence type="ECO:0000256" key="6">
    <source>
        <dbReference type="PROSITE-ProRule" id="PRU00108"/>
    </source>
</evidence>
<dbReference type="InterPro" id="IPR017970">
    <property type="entry name" value="Homeobox_CS"/>
</dbReference>
<dbReference type="CDD" id="cd00086">
    <property type="entry name" value="homeodomain"/>
    <property type="match status" value="1"/>
</dbReference>
<dbReference type="GO" id="GO:0000981">
    <property type="term" value="F:DNA-binding transcription factor activity, RNA polymerase II-specific"/>
    <property type="evidence" value="ECO:0007669"/>
    <property type="project" value="InterPro"/>
</dbReference>
<evidence type="ECO:0000256" key="2">
    <source>
        <dbReference type="ARBA" id="ARBA00007601"/>
    </source>
</evidence>
<dbReference type="PROSITE" id="PS50071">
    <property type="entry name" value="HOMEOBOX_2"/>
    <property type="match status" value="1"/>
</dbReference>
<dbReference type="InterPro" id="IPR009057">
    <property type="entry name" value="Homeodomain-like_sf"/>
</dbReference>
<evidence type="ECO:0000256" key="1">
    <source>
        <dbReference type="ARBA" id="ARBA00004123"/>
    </source>
</evidence>
<dbReference type="Pfam" id="PF05920">
    <property type="entry name" value="Homeobox_KN"/>
    <property type="match status" value="1"/>
</dbReference>
<proteinExistence type="inferred from homology"/>
<gene>
    <name evidence="9" type="ORF">MENT_LOCUS24508</name>
</gene>
<organism evidence="9 10">
    <name type="scientific">Meloidogyne enterolobii</name>
    <name type="common">Root-knot nematode worm</name>
    <name type="synonym">Meloidogyne mayaguensis</name>
    <dbReference type="NCBI Taxonomy" id="390850"/>
    <lineage>
        <taxon>Eukaryota</taxon>
        <taxon>Metazoa</taxon>
        <taxon>Ecdysozoa</taxon>
        <taxon>Nematoda</taxon>
        <taxon>Chromadorea</taxon>
        <taxon>Rhabditida</taxon>
        <taxon>Tylenchina</taxon>
        <taxon>Tylenchomorpha</taxon>
        <taxon>Tylenchoidea</taxon>
        <taxon>Meloidogynidae</taxon>
        <taxon>Meloidogyninae</taxon>
        <taxon>Meloidogyne</taxon>
    </lineage>
</organism>
<dbReference type="InterPro" id="IPR005542">
    <property type="entry name" value="PBX_PBC_dom"/>
</dbReference>
<evidence type="ECO:0000313" key="9">
    <source>
        <dbReference type="EMBL" id="CAD2172933.1"/>
    </source>
</evidence>
<dbReference type="InterPro" id="IPR050224">
    <property type="entry name" value="TALE_homeobox"/>
</dbReference>
<dbReference type="PROSITE" id="PS51978">
    <property type="entry name" value="PBC"/>
    <property type="match status" value="1"/>
</dbReference>
<dbReference type="PROSITE" id="PS00027">
    <property type="entry name" value="HOMEOBOX_1"/>
    <property type="match status" value="1"/>
</dbReference>
<feature type="domain" description="Homeobox" evidence="7">
    <location>
        <begin position="208"/>
        <end position="271"/>
    </location>
</feature>
<dbReference type="InterPro" id="IPR008422">
    <property type="entry name" value="KN_HD"/>
</dbReference>
<reference evidence="9 10" key="1">
    <citation type="submission" date="2020-08" db="EMBL/GenBank/DDBJ databases">
        <authorList>
            <person name="Koutsovoulos G."/>
            <person name="Danchin GJ E."/>
        </authorList>
    </citation>
    <scope>NUCLEOTIDE SEQUENCE [LARGE SCALE GENOMIC DNA]</scope>
</reference>
<protein>
    <submittedName>
        <fullName evidence="9">Uncharacterized protein</fullName>
    </submittedName>
</protein>
<evidence type="ECO:0000313" key="10">
    <source>
        <dbReference type="Proteomes" id="UP000580250"/>
    </source>
</evidence>
<dbReference type="Pfam" id="PF03792">
    <property type="entry name" value="PBC"/>
    <property type="match status" value="1"/>
</dbReference>
<dbReference type="EMBL" id="CAJEWN010000208">
    <property type="protein sequence ID" value="CAD2172933.1"/>
    <property type="molecule type" value="Genomic_DNA"/>
</dbReference>
<dbReference type="InterPro" id="IPR001356">
    <property type="entry name" value="HD"/>
</dbReference>
<name>A0A6V7VDI1_MELEN</name>
<feature type="DNA-binding region" description="Homeobox" evidence="6">
    <location>
        <begin position="210"/>
        <end position="272"/>
    </location>
</feature>